<keyword evidence="4" id="KW-0812">Transmembrane</keyword>
<dbReference type="SUPFAM" id="SSF51110">
    <property type="entry name" value="alpha-D-mannose-specific plant lectins"/>
    <property type="match status" value="1"/>
</dbReference>
<feature type="transmembrane region" description="Helical" evidence="4">
    <location>
        <begin position="20"/>
        <end position="38"/>
    </location>
</feature>
<evidence type="ECO:0000313" key="6">
    <source>
        <dbReference type="EMBL" id="THG18457.1"/>
    </source>
</evidence>
<dbReference type="InterPro" id="IPR000858">
    <property type="entry name" value="S_locus_glycoprot_dom"/>
</dbReference>
<keyword evidence="2" id="KW-1015">Disulfide bond</keyword>
<dbReference type="GO" id="GO:0048544">
    <property type="term" value="P:recognition of pollen"/>
    <property type="evidence" value="ECO:0007669"/>
    <property type="project" value="InterPro"/>
</dbReference>
<name>A0A4V3WQ06_CAMSN</name>
<dbReference type="Proteomes" id="UP000306102">
    <property type="component" value="Unassembled WGS sequence"/>
</dbReference>
<accession>A0A4V3WQ06</accession>
<protein>
    <recommendedName>
        <fullName evidence="5">Apple domain-containing protein</fullName>
    </recommendedName>
</protein>
<dbReference type="InterPro" id="IPR003609">
    <property type="entry name" value="Pan_app"/>
</dbReference>
<gene>
    <name evidence="6" type="ORF">TEA_001604</name>
</gene>
<dbReference type="PROSITE" id="PS50948">
    <property type="entry name" value="PAN"/>
    <property type="match status" value="1"/>
</dbReference>
<keyword evidence="3" id="KW-0325">Glycoprotein</keyword>
<dbReference type="PANTHER" id="PTHR47976">
    <property type="entry name" value="G-TYPE LECTIN S-RECEPTOR-LIKE SERINE/THREONINE-PROTEIN KINASE SD2-5"/>
    <property type="match status" value="1"/>
</dbReference>
<organism evidence="6 7">
    <name type="scientific">Camellia sinensis var. sinensis</name>
    <name type="common">China tea</name>
    <dbReference type="NCBI Taxonomy" id="542762"/>
    <lineage>
        <taxon>Eukaryota</taxon>
        <taxon>Viridiplantae</taxon>
        <taxon>Streptophyta</taxon>
        <taxon>Embryophyta</taxon>
        <taxon>Tracheophyta</taxon>
        <taxon>Spermatophyta</taxon>
        <taxon>Magnoliopsida</taxon>
        <taxon>eudicotyledons</taxon>
        <taxon>Gunneridae</taxon>
        <taxon>Pentapetalae</taxon>
        <taxon>asterids</taxon>
        <taxon>Ericales</taxon>
        <taxon>Theaceae</taxon>
        <taxon>Camellia</taxon>
    </lineage>
</organism>
<feature type="domain" description="Apple" evidence="5">
    <location>
        <begin position="340"/>
        <end position="423"/>
    </location>
</feature>
<feature type="transmembrane region" description="Helical" evidence="4">
    <location>
        <begin position="443"/>
        <end position="469"/>
    </location>
</feature>
<keyword evidence="1" id="KW-0732">Signal</keyword>
<reference evidence="6 7" key="1">
    <citation type="journal article" date="2018" name="Proc. Natl. Acad. Sci. U.S.A.">
        <title>Draft genome sequence of Camellia sinensis var. sinensis provides insights into the evolution of the tea genome and tea quality.</title>
        <authorList>
            <person name="Wei C."/>
            <person name="Yang H."/>
            <person name="Wang S."/>
            <person name="Zhao J."/>
            <person name="Liu C."/>
            <person name="Gao L."/>
            <person name="Xia E."/>
            <person name="Lu Y."/>
            <person name="Tai Y."/>
            <person name="She G."/>
            <person name="Sun J."/>
            <person name="Cao H."/>
            <person name="Tong W."/>
            <person name="Gao Q."/>
            <person name="Li Y."/>
            <person name="Deng W."/>
            <person name="Jiang X."/>
            <person name="Wang W."/>
            <person name="Chen Q."/>
            <person name="Zhang S."/>
            <person name="Li H."/>
            <person name="Wu J."/>
            <person name="Wang P."/>
            <person name="Li P."/>
            <person name="Shi C."/>
            <person name="Zheng F."/>
            <person name="Jian J."/>
            <person name="Huang B."/>
            <person name="Shan D."/>
            <person name="Shi M."/>
            <person name="Fang C."/>
            <person name="Yue Y."/>
            <person name="Li F."/>
            <person name="Li D."/>
            <person name="Wei S."/>
            <person name="Han B."/>
            <person name="Jiang C."/>
            <person name="Yin Y."/>
            <person name="Xia T."/>
            <person name="Zhang Z."/>
            <person name="Bennetzen J.L."/>
            <person name="Zhao S."/>
            <person name="Wan X."/>
        </authorList>
    </citation>
    <scope>NUCLEOTIDE SEQUENCE [LARGE SCALE GENOMIC DNA]</scope>
    <source>
        <strain evidence="7">cv. Shuchazao</strain>
        <tissue evidence="6">Leaf</tissue>
    </source>
</reference>
<evidence type="ECO:0000259" key="5">
    <source>
        <dbReference type="PROSITE" id="PS50948"/>
    </source>
</evidence>
<evidence type="ECO:0000256" key="2">
    <source>
        <dbReference type="ARBA" id="ARBA00023157"/>
    </source>
</evidence>
<evidence type="ECO:0000256" key="3">
    <source>
        <dbReference type="ARBA" id="ARBA00023180"/>
    </source>
</evidence>
<dbReference type="Pfam" id="PF00954">
    <property type="entry name" value="S_locus_glycop"/>
    <property type="match status" value="1"/>
</dbReference>
<dbReference type="Gene3D" id="2.90.10.30">
    <property type="match status" value="1"/>
</dbReference>
<dbReference type="Pfam" id="PF01453">
    <property type="entry name" value="B_lectin"/>
    <property type="match status" value="1"/>
</dbReference>
<dbReference type="InterPro" id="IPR036426">
    <property type="entry name" value="Bulb-type_lectin_dom_sf"/>
</dbReference>
<evidence type="ECO:0000256" key="4">
    <source>
        <dbReference type="SAM" id="Phobius"/>
    </source>
</evidence>
<keyword evidence="7" id="KW-1185">Reference proteome</keyword>
<dbReference type="AlphaFoldDB" id="A0A4V3WQ06"/>
<keyword evidence="4" id="KW-1133">Transmembrane helix</keyword>
<comment type="caution">
    <text evidence="6">The sequence shown here is derived from an EMBL/GenBank/DDBJ whole genome shotgun (WGS) entry which is preliminary data.</text>
</comment>
<evidence type="ECO:0000256" key="1">
    <source>
        <dbReference type="ARBA" id="ARBA00022729"/>
    </source>
</evidence>
<proteinExistence type="predicted"/>
<dbReference type="InterPro" id="IPR001480">
    <property type="entry name" value="Bulb-type_lectin_dom"/>
</dbReference>
<keyword evidence="4" id="KW-0472">Membrane</keyword>
<dbReference type="EMBL" id="SDRB02003064">
    <property type="protein sequence ID" value="THG18457.1"/>
    <property type="molecule type" value="Genomic_DNA"/>
</dbReference>
<sequence length="509" mass="55911">MERHAVQPINSVTRFGLTQLLYTITTILFILFSTAAAATQELLRGFTSTPDPSVSSFQALLSDSTGNYSLGFIRVKQTQLALSVIHVPSSEQLWVANMTRLPKWSGPTRLFFNGSLVISDSHSGVFWSTQTDGDRVWISNTSNLQIEKLDQSHSILWQSFQFPSDTLVENQNFTSAMSLVSSNGLYYMMLGSDFVGLYARFNPGSDSNQIYLKHKALEAKADVIEGQGPIYMVLSSDGFLGMYQNGLVPVDVQSFSTFQQRGSGIRRVRIEPDGNLKGYFWTGSSWVLDYQAISDPCELPSSCGSYGLCQPGKGCSCINNRTDHSSGGCDPQENNSGDFCGTNGDDKYWVLRRNGVELPFKELMGYEKMGSELQCERACEVNCTCWGVVYSNSSGFCYMIDYPIQSLVGIGDETKVGYFKVREGVGKKDRVVGYGVGIGVDRVVGYGVGIGVLCGAVLVFGMVVGFGIFRVWKRKRGVKGYVEEDGEVGVGPYKNLGSASFRSIELCEK</sequence>
<evidence type="ECO:0000313" key="7">
    <source>
        <dbReference type="Proteomes" id="UP000306102"/>
    </source>
</evidence>
<dbReference type="InterPro" id="IPR051343">
    <property type="entry name" value="G-type_lectin_kinases/EP1-like"/>
</dbReference>